<proteinExistence type="predicted"/>
<dbReference type="SMART" id="SM00245">
    <property type="entry name" value="TSPc"/>
    <property type="match status" value="1"/>
</dbReference>
<gene>
    <name evidence="3" type="ORF">JY572_00105</name>
</gene>
<feature type="chain" id="PRO_5045698308" evidence="1">
    <location>
        <begin position="21"/>
        <end position="440"/>
    </location>
</feature>
<feature type="signal peptide" evidence="1">
    <location>
        <begin position="1"/>
        <end position="20"/>
    </location>
</feature>
<dbReference type="InterPro" id="IPR028204">
    <property type="entry name" value="Tricorn_C1"/>
</dbReference>
<name>A0ABX7NAI1_9BACT</name>
<dbReference type="Gene3D" id="3.30.750.44">
    <property type="match status" value="1"/>
</dbReference>
<reference evidence="3 4" key="1">
    <citation type="submission" date="2021-02" db="EMBL/GenBank/DDBJ databases">
        <title>De Novo genome assembly of isolated myxobacteria.</title>
        <authorList>
            <person name="Stevens D.C."/>
        </authorList>
    </citation>
    <scope>NUCLEOTIDE SEQUENCE [LARGE SCALE GENOMIC DNA]</scope>
    <source>
        <strain evidence="3 4">SCHIC003</strain>
    </source>
</reference>
<evidence type="ECO:0000313" key="3">
    <source>
        <dbReference type="EMBL" id="QSQ14539.1"/>
    </source>
</evidence>
<keyword evidence="1" id="KW-0732">Signal</keyword>
<dbReference type="Pfam" id="PF14684">
    <property type="entry name" value="Tricorn_C1"/>
    <property type="match status" value="1"/>
</dbReference>
<evidence type="ECO:0000259" key="2">
    <source>
        <dbReference type="SMART" id="SM00245"/>
    </source>
</evidence>
<protein>
    <submittedName>
        <fullName evidence="3">S41 family peptidase</fullName>
    </submittedName>
</protein>
<dbReference type="Proteomes" id="UP000663090">
    <property type="component" value="Chromosome"/>
</dbReference>
<dbReference type="PANTHER" id="PTHR11261">
    <property type="entry name" value="INTERPHOTORECEPTOR RETINOID-BINDING PROTEIN"/>
    <property type="match status" value="1"/>
</dbReference>
<dbReference type="InterPro" id="IPR029045">
    <property type="entry name" value="ClpP/crotonase-like_dom_sf"/>
</dbReference>
<dbReference type="SUPFAM" id="SSF52096">
    <property type="entry name" value="ClpP/crotonase"/>
    <property type="match status" value="1"/>
</dbReference>
<organism evidence="3 4">
    <name type="scientific">Myxococcus landrumensis</name>
    <dbReference type="NCBI Taxonomy" id="2813577"/>
    <lineage>
        <taxon>Bacteria</taxon>
        <taxon>Pseudomonadati</taxon>
        <taxon>Myxococcota</taxon>
        <taxon>Myxococcia</taxon>
        <taxon>Myxococcales</taxon>
        <taxon>Cystobacterineae</taxon>
        <taxon>Myxococcaceae</taxon>
        <taxon>Myxococcus</taxon>
    </lineage>
</organism>
<sequence length="440" mass="47690">MHLSIKALPLALLLGLSACGNDDPGEGPPKTVEGDWTTDTYGLVVKLHGNQVELFERTEVSCLPLAEGELTEGRLPELDLRFRLDGDALVIEDSGTLYVRGKRAPVPDSCARTPPSPKDPVLNFETLWNTFNEQYALFDLYGVDWRARYQQFRPRVSATTTDDELFALMSEMLTPLRDGHINLSGGERHFSPKPFPADFYENRDAVLQYIDEHLMNGPGVTLTGGGRLAYQSLNARVGYIAVFKMMKFTEESGAAADVAAAGKAIDEALAALGDKDALIVDVRFNTGGHDAVALALASRFTTTERLGISKKGRTRDGFTPVRELRFGPAGPRPFTRPVYVLQSGLSASAAEIFTMAMAPLPQVTLVGDRSLGAHSDTPTRQLPNGWTFGLSVEQYFAPDGQMYESVGVPTDVAVPLDCASIAAGTDRILQEALRLAAALP</sequence>
<dbReference type="PROSITE" id="PS51257">
    <property type="entry name" value="PROKAR_LIPOPROTEIN"/>
    <property type="match status" value="1"/>
</dbReference>
<evidence type="ECO:0000256" key="1">
    <source>
        <dbReference type="SAM" id="SignalP"/>
    </source>
</evidence>
<keyword evidence="4" id="KW-1185">Reference proteome</keyword>
<accession>A0ABX7NAI1</accession>
<dbReference type="Gene3D" id="3.90.226.10">
    <property type="entry name" value="2-enoyl-CoA Hydratase, Chain A, domain 1"/>
    <property type="match status" value="1"/>
</dbReference>
<evidence type="ECO:0000313" key="4">
    <source>
        <dbReference type="Proteomes" id="UP000663090"/>
    </source>
</evidence>
<dbReference type="CDD" id="cd07563">
    <property type="entry name" value="Peptidase_S41_IRBP"/>
    <property type="match status" value="1"/>
</dbReference>
<dbReference type="PANTHER" id="PTHR11261:SF3">
    <property type="entry name" value="RETINOL-BINDING PROTEIN 3"/>
    <property type="match status" value="1"/>
</dbReference>
<dbReference type="EMBL" id="CP071091">
    <property type="protein sequence ID" value="QSQ14539.1"/>
    <property type="molecule type" value="Genomic_DNA"/>
</dbReference>
<dbReference type="InterPro" id="IPR005151">
    <property type="entry name" value="Tail-specific_protease"/>
</dbReference>
<feature type="domain" description="Tail specific protease" evidence="2">
    <location>
        <begin position="202"/>
        <end position="415"/>
    </location>
</feature>
<dbReference type="Pfam" id="PF03572">
    <property type="entry name" value="Peptidase_S41"/>
    <property type="match status" value="1"/>
</dbReference>
<dbReference type="RefSeq" id="WP_206716313.1">
    <property type="nucleotide sequence ID" value="NZ_CP071091.1"/>
</dbReference>